<evidence type="ECO:0000259" key="2">
    <source>
        <dbReference type="Pfam" id="PF21538"/>
    </source>
</evidence>
<dbReference type="Pfam" id="PF21539">
    <property type="entry name" value="Med15_C"/>
    <property type="match status" value="1"/>
</dbReference>
<evidence type="ECO:0000313" key="5">
    <source>
        <dbReference type="Proteomes" id="UP001158576"/>
    </source>
</evidence>
<feature type="region of interest" description="Disordered" evidence="1">
    <location>
        <begin position="29"/>
        <end position="153"/>
    </location>
</feature>
<evidence type="ECO:0000256" key="1">
    <source>
        <dbReference type="SAM" id="MobiDB-lite"/>
    </source>
</evidence>
<dbReference type="Proteomes" id="UP001158576">
    <property type="component" value="Chromosome XSR"/>
</dbReference>
<organism evidence="4 5">
    <name type="scientific">Oikopleura dioica</name>
    <name type="common">Tunicate</name>
    <dbReference type="NCBI Taxonomy" id="34765"/>
    <lineage>
        <taxon>Eukaryota</taxon>
        <taxon>Metazoa</taxon>
        <taxon>Chordata</taxon>
        <taxon>Tunicata</taxon>
        <taxon>Appendicularia</taxon>
        <taxon>Copelata</taxon>
        <taxon>Oikopleuridae</taxon>
        <taxon>Oikopleura</taxon>
    </lineage>
</organism>
<dbReference type="InterPro" id="IPR048385">
    <property type="entry name" value="Med15_central"/>
</dbReference>
<feature type="domain" description="ARC105/Med15 mediator subunit central" evidence="2">
    <location>
        <begin position="156"/>
        <end position="269"/>
    </location>
</feature>
<evidence type="ECO:0000259" key="3">
    <source>
        <dbReference type="Pfam" id="PF21539"/>
    </source>
</evidence>
<keyword evidence="5" id="KW-1185">Reference proteome</keyword>
<gene>
    <name evidence="4" type="ORF">OKIOD_LOCUS8292</name>
</gene>
<proteinExistence type="predicted"/>
<feature type="compositionally biased region" description="Low complexity" evidence="1">
    <location>
        <begin position="29"/>
        <end position="98"/>
    </location>
</feature>
<dbReference type="Pfam" id="PF21538">
    <property type="entry name" value="Med15_M"/>
    <property type="match status" value="1"/>
</dbReference>
<evidence type="ECO:0000313" key="4">
    <source>
        <dbReference type="EMBL" id="CAG5099886.1"/>
    </source>
</evidence>
<name>A0ABN7SL19_OIKDI</name>
<accession>A0ABN7SL19</accession>
<reference evidence="4 5" key="1">
    <citation type="submission" date="2021-04" db="EMBL/GenBank/DDBJ databases">
        <authorList>
            <person name="Bliznina A."/>
        </authorList>
    </citation>
    <scope>NUCLEOTIDE SEQUENCE [LARGE SCALE GENOMIC DNA]</scope>
</reference>
<dbReference type="EMBL" id="OU015569">
    <property type="protein sequence ID" value="CAG5099886.1"/>
    <property type="molecule type" value="Genomic_DNA"/>
</dbReference>
<protein>
    <submittedName>
        <fullName evidence="4">Oidioi.mRNA.OKI2018_I69.XSR.g16734.t1.cds</fullName>
    </submittedName>
</protein>
<feature type="compositionally biased region" description="Polar residues" evidence="1">
    <location>
        <begin position="99"/>
        <end position="109"/>
    </location>
</feature>
<feature type="domain" description="ARC105/Med15 mediator subunit C-terminal" evidence="3">
    <location>
        <begin position="295"/>
        <end position="413"/>
    </location>
</feature>
<feature type="compositionally biased region" description="Polar residues" evidence="1">
    <location>
        <begin position="121"/>
        <end position="133"/>
    </location>
</feature>
<sequence>MNTLGQLVKDKNEYVNLASKLISKLQEYQQNSGNRNNPNNQQQHNQVQPPGHPQPQAQQIHQHHGVQQQQMGQRWMPQQPGAFQNQQNFQQQQRVQNQHVPSPQQQMNSGMAGPNAGGMPQNASMGSHGQGNMHQGAHPGNAQNPQIKRENDEEQQRFYKEKLRRLQRYIEPLNRMIARNETNQTVPRINDPATKVRAIILGQEIHDIQLLDKVEAFCKQMLVENQQQNDYTPKNNNNHPCQALLDVVIAHISKPNINHTLSRTFKPVLDKVRPDPAPYAINQKEENLPARKHTIPLILQGEVASLDKKFSVKLNDSCHNTKGDIHIVVELNDPTLPPVRPLYITIPADYPNISPIVENTDDNMEQHMVETLEEGTDFIQTQKLIFHERQYSLGSHVVTLTQVLSGWELSIRQAMARANIDFAQQKLKEYEETHIIEEEPQHIIA</sequence>
<dbReference type="InterPro" id="IPR048386">
    <property type="entry name" value="Med15_C"/>
</dbReference>